<evidence type="ECO:0000313" key="2">
    <source>
        <dbReference type="EMBL" id="GFR10486.1"/>
    </source>
</evidence>
<organism evidence="2 3">
    <name type="scientific">Trichonephila clavata</name>
    <name type="common">Joro spider</name>
    <name type="synonym">Nephila clavata</name>
    <dbReference type="NCBI Taxonomy" id="2740835"/>
    <lineage>
        <taxon>Eukaryota</taxon>
        <taxon>Metazoa</taxon>
        <taxon>Ecdysozoa</taxon>
        <taxon>Arthropoda</taxon>
        <taxon>Chelicerata</taxon>
        <taxon>Arachnida</taxon>
        <taxon>Araneae</taxon>
        <taxon>Araneomorphae</taxon>
        <taxon>Entelegynae</taxon>
        <taxon>Araneoidea</taxon>
        <taxon>Nephilidae</taxon>
        <taxon>Trichonephila</taxon>
    </lineage>
</organism>
<comment type="caution">
    <text evidence="2">The sequence shown here is derived from an EMBL/GenBank/DDBJ whole genome shotgun (WGS) entry which is preliminary data.</text>
</comment>
<evidence type="ECO:0000313" key="3">
    <source>
        <dbReference type="Proteomes" id="UP000887116"/>
    </source>
</evidence>
<sequence length="82" mass="9340">MARPDGFNYEIAQKLRFSKVNVKAIGKNPIIKEILVGIVQTGRNSRIRTSHISRLRKSDSYEQSENKPPQTELSNAEEKTIL</sequence>
<keyword evidence="3" id="KW-1185">Reference proteome</keyword>
<proteinExistence type="predicted"/>
<name>A0A8X6GSK1_TRICU</name>
<evidence type="ECO:0000256" key="1">
    <source>
        <dbReference type="SAM" id="MobiDB-lite"/>
    </source>
</evidence>
<dbReference type="AlphaFoldDB" id="A0A8X6GSK1"/>
<feature type="compositionally biased region" description="Polar residues" evidence="1">
    <location>
        <begin position="61"/>
        <end position="74"/>
    </location>
</feature>
<accession>A0A8X6GSK1</accession>
<dbReference type="EMBL" id="BMAO01006681">
    <property type="protein sequence ID" value="GFR10486.1"/>
    <property type="molecule type" value="Genomic_DNA"/>
</dbReference>
<dbReference type="Proteomes" id="UP000887116">
    <property type="component" value="Unassembled WGS sequence"/>
</dbReference>
<protein>
    <submittedName>
        <fullName evidence="2">Uncharacterized protein</fullName>
    </submittedName>
</protein>
<reference evidence="2" key="1">
    <citation type="submission" date="2020-07" db="EMBL/GenBank/DDBJ databases">
        <title>Multicomponent nature underlies the extraordinary mechanical properties of spider dragline silk.</title>
        <authorList>
            <person name="Kono N."/>
            <person name="Nakamura H."/>
            <person name="Mori M."/>
            <person name="Yoshida Y."/>
            <person name="Ohtoshi R."/>
            <person name="Malay A.D."/>
            <person name="Moran D.A.P."/>
            <person name="Tomita M."/>
            <person name="Numata K."/>
            <person name="Arakawa K."/>
        </authorList>
    </citation>
    <scope>NUCLEOTIDE SEQUENCE</scope>
</reference>
<gene>
    <name evidence="2" type="ORF">TNCT_317911</name>
</gene>
<feature type="region of interest" description="Disordered" evidence="1">
    <location>
        <begin position="49"/>
        <end position="82"/>
    </location>
</feature>